<keyword evidence="1" id="KW-0472">Membrane</keyword>
<protein>
    <submittedName>
        <fullName evidence="2">YggT family protein</fullName>
    </submittedName>
</protein>
<reference evidence="2 3" key="1">
    <citation type="submission" date="2021-03" db="EMBL/GenBank/DDBJ databases">
        <title>Tianweitania aestuarii sp. nov., isolated from a tidal flat.</title>
        <authorList>
            <person name="Park S."/>
            <person name="Yoon J.-H."/>
        </authorList>
    </citation>
    <scope>NUCLEOTIDE SEQUENCE [LARGE SCALE GENOMIC DNA]</scope>
    <source>
        <strain evidence="2 3">BSSL-BM11</strain>
    </source>
</reference>
<evidence type="ECO:0000256" key="1">
    <source>
        <dbReference type="SAM" id="Phobius"/>
    </source>
</evidence>
<keyword evidence="3" id="KW-1185">Reference proteome</keyword>
<keyword evidence="1" id="KW-1133">Transmembrane helix</keyword>
<gene>
    <name evidence="2" type="ORF">JYU29_12790</name>
</gene>
<dbReference type="EMBL" id="JAFMNX010000003">
    <property type="protein sequence ID" value="MBS9721561.1"/>
    <property type="molecule type" value="Genomic_DNA"/>
</dbReference>
<feature type="transmembrane region" description="Helical" evidence="1">
    <location>
        <begin position="7"/>
        <end position="30"/>
    </location>
</feature>
<evidence type="ECO:0000313" key="2">
    <source>
        <dbReference type="EMBL" id="MBS9721561.1"/>
    </source>
</evidence>
<dbReference type="Pfam" id="PF02325">
    <property type="entry name" value="CCB3_YggT"/>
    <property type="match status" value="1"/>
</dbReference>
<evidence type="ECO:0000313" key="3">
    <source>
        <dbReference type="Proteomes" id="UP001297272"/>
    </source>
</evidence>
<dbReference type="Proteomes" id="UP001297272">
    <property type="component" value="Unassembled WGS sequence"/>
</dbReference>
<name>A0ABS5RZ18_9HYPH</name>
<feature type="transmembrane region" description="Helical" evidence="1">
    <location>
        <begin position="71"/>
        <end position="95"/>
    </location>
</feature>
<comment type="caution">
    <text evidence="2">The sequence shown here is derived from an EMBL/GenBank/DDBJ whole genome shotgun (WGS) entry which is preliminary data.</text>
</comment>
<organism evidence="2 3">
    <name type="scientific">Tianweitania aestuarii</name>
    <dbReference type="NCBI Taxonomy" id="2814886"/>
    <lineage>
        <taxon>Bacteria</taxon>
        <taxon>Pseudomonadati</taxon>
        <taxon>Pseudomonadota</taxon>
        <taxon>Alphaproteobacteria</taxon>
        <taxon>Hyphomicrobiales</taxon>
        <taxon>Phyllobacteriaceae</taxon>
        <taxon>Tianweitania</taxon>
    </lineage>
</organism>
<sequence length="96" mass="11005">MLALIQTLVLVLDLLWWVIILSAVFSWLYAFNVINSRNQVVDTIGTMLFRVTEPLYRPIRRFMPDLGGIDLSPIIVLIIIFFVRTFLLTTVAPAIL</sequence>
<accession>A0ABS5RZ18</accession>
<keyword evidence="1" id="KW-0812">Transmembrane</keyword>
<proteinExistence type="predicted"/>
<dbReference type="RefSeq" id="WP_213985209.1">
    <property type="nucleotide sequence ID" value="NZ_JAFMNX010000003.1"/>
</dbReference>
<dbReference type="InterPro" id="IPR003425">
    <property type="entry name" value="CCB3/YggT"/>
</dbReference>